<dbReference type="GO" id="GO:0046655">
    <property type="term" value="P:folic acid metabolic process"/>
    <property type="evidence" value="ECO:0007669"/>
    <property type="project" value="TreeGrafter"/>
</dbReference>
<protein>
    <recommendedName>
        <fullName evidence="3 8">Dihydrofolate reductase</fullName>
        <ecNumber evidence="3 8">1.5.1.3</ecNumber>
    </recommendedName>
</protein>
<evidence type="ECO:0000313" key="12">
    <source>
        <dbReference type="Proteomes" id="UP000484255"/>
    </source>
</evidence>
<dbReference type="GO" id="GO:0006730">
    <property type="term" value="P:one-carbon metabolic process"/>
    <property type="evidence" value="ECO:0007669"/>
    <property type="project" value="UniProtKB-KW"/>
</dbReference>
<comment type="caution">
    <text evidence="11">The sequence shown here is derived from an EMBL/GenBank/DDBJ whole genome shotgun (WGS) entry which is preliminary data.</text>
</comment>
<dbReference type="InterPro" id="IPR017925">
    <property type="entry name" value="DHFR_CS"/>
</dbReference>
<dbReference type="FunFam" id="3.40.430.10:FF:000001">
    <property type="entry name" value="Dihydrofolate reductase"/>
    <property type="match status" value="1"/>
</dbReference>
<organism evidence="11 12">
    <name type="scientific">Ideonella livida</name>
    <dbReference type="NCBI Taxonomy" id="2707176"/>
    <lineage>
        <taxon>Bacteria</taxon>
        <taxon>Pseudomonadati</taxon>
        <taxon>Pseudomonadota</taxon>
        <taxon>Betaproteobacteria</taxon>
        <taxon>Burkholderiales</taxon>
        <taxon>Sphaerotilaceae</taxon>
        <taxon>Ideonella</taxon>
    </lineage>
</organism>
<evidence type="ECO:0000256" key="3">
    <source>
        <dbReference type="ARBA" id="ARBA00012856"/>
    </source>
</evidence>
<dbReference type="GO" id="GO:0046654">
    <property type="term" value="P:tetrahydrofolate biosynthetic process"/>
    <property type="evidence" value="ECO:0007669"/>
    <property type="project" value="UniProtKB-UniPathway"/>
</dbReference>
<sequence length="179" mass="19565">MPFDLSASRLCLVAAVAQNGVIGLDNRLPWHLPEDLAHFKRLTTGHAVLMGRKTWDSLPPRFRPLPGRRNLVLTRQPDWQADGAEPCHALDQALALGAAEAGPLFVIGGAELYRAALPAADTLVLTEIGQPMAGDAYFPAWPREAFDEVERLPGTSAHDPGLHFAFVTYRRRARITPTA</sequence>
<dbReference type="EC" id="1.5.1.3" evidence="3 8"/>
<evidence type="ECO:0000256" key="2">
    <source>
        <dbReference type="ARBA" id="ARBA00009539"/>
    </source>
</evidence>
<comment type="similarity">
    <text evidence="2 8 9">Belongs to the dihydrofolate reductase family.</text>
</comment>
<evidence type="ECO:0000256" key="8">
    <source>
        <dbReference type="PIRNR" id="PIRNR000194"/>
    </source>
</evidence>
<dbReference type="PROSITE" id="PS51330">
    <property type="entry name" value="DHFR_2"/>
    <property type="match status" value="1"/>
</dbReference>
<dbReference type="RefSeq" id="WP_163459385.1">
    <property type="nucleotide sequence ID" value="NZ_JAAGOH010000033.1"/>
</dbReference>
<evidence type="ECO:0000256" key="6">
    <source>
        <dbReference type="ARBA" id="ARBA00023002"/>
    </source>
</evidence>
<dbReference type="UniPathway" id="UPA00077">
    <property type="reaction ID" value="UER00158"/>
</dbReference>
<dbReference type="InterPro" id="IPR001796">
    <property type="entry name" value="DHFR_dom"/>
</dbReference>
<evidence type="ECO:0000259" key="10">
    <source>
        <dbReference type="PROSITE" id="PS51330"/>
    </source>
</evidence>
<dbReference type="PIRSF" id="PIRSF000194">
    <property type="entry name" value="DHFR"/>
    <property type="match status" value="1"/>
</dbReference>
<proteinExistence type="inferred from homology"/>
<dbReference type="EMBL" id="JAAGOH010000033">
    <property type="protein sequence ID" value="NDY93346.1"/>
    <property type="molecule type" value="Genomic_DNA"/>
</dbReference>
<dbReference type="GO" id="GO:0004146">
    <property type="term" value="F:dihydrofolate reductase activity"/>
    <property type="evidence" value="ECO:0007669"/>
    <property type="project" value="UniProtKB-EC"/>
</dbReference>
<accession>A0A7C9TP62</accession>
<dbReference type="PROSITE" id="PS00075">
    <property type="entry name" value="DHFR_1"/>
    <property type="match status" value="1"/>
</dbReference>
<evidence type="ECO:0000313" key="11">
    <source>
        <dbReference type="EMBL" id="NDY93346.1"/>
    </source>
</evidence>
<dbReference type="PANTHER" id="PTHR48069">
    <property type="entry name" value="DIHYDROFOLATE REDUCTASE"/>
    <property type="match status" value="1"/>
</dbReference>
<dbReference type="Gene3D" id="3.40.430.10">
    <property type="entry name" value="Dihydrofolate Reductase, subunit A"/>
    <property type="match status" value="1"/>
</dbReference>
<reference evidence="11 12" key="1">
    <citation type="submission" date="2020-02" db="EMBL/GenBank/DDBJ databases">
        <title>Ideonella bacterium strain TBM-1.</title>
        <authorList>
            <person name="Chen W.-M."/>
        </authorList>
    </citation>
    <scope>NUCLEOTIDE SEQUENCE [LARGE SCALE GENOMIC DNA]</scope>
    <source>
        <strain evidence="11 12">TBM-1</strain>
    </source>
</reference>
<keyword evidence="5 8" id="KW-0521">NADP</keyword>
<dbReference type="Proteomes" id="UP000484255">
    <property type="component" value="Unassembled WGS sequence"/>
</dbReference>
<name>A0A7C9TP62_9BURK</name>
<keyword evidence="12" id="KW-1185">Reference proteome</keyword>
<dbReference type="CDD" id="cd00209">
    <property type="entry name" value="DHFR"/>
    <property type="match status" value="1"/>
</dbReference>
<dbReference type="GO" id="GO:0070401">
    <property type="term" value="F:NADP+ binding"/>
    <property type="evidence" value="ECO:0007669"/>
    <property type="project" value="UniProtKB-ARBA"/>
</dbReference>
<comment type="pathway">
    <text evidence="1 8">Cofactor biosynthesis; tetrahydrofolate biosynthesis; 5,6,7,8-tetrahydrofolate from 7,8-dihydrofolate: step 1/1.</text>
</comment>
<dbReference type="PRINTS" id="PR00070">
    <property type="entry name" value="DHFR"/>
</dbReference>
<evidence type="ECO:0000256" key="7">
    <source>
        <dbReference type="ARBA" id="ARBA00025067"/>
    </source>
</evidence>
<keyword evidence="4 8" id="KW-0554">One-carbon metabolism</keyword>
<dbReference type="InterPro" id="IPR012259">
    <property type="entry name" value="DHFR"/>
</dbReference>
<comment type="catalytic activity">
    <reaction evidence="8">
        <text>(6S)-5,6,7,8-tetrahydrofolate + NADP(+) = 7,8-dihydrofolate + NADPH + H(+)</text>
        <dbReference type="Rhea" id="RHEA:15009"/>
        <dbReference type="ChEBI" id="CHEBI:15378"/>
        <dbReference type="ChEBI" id="CHEBI:57451"/>
        <dbReference type="ChEBI" id="CHEBI:57453"/>
        <dbReference type="ChEBI" id="CHEBI:57783"/>
        <dbReference type="ChEBI" id="CHEBI:58349"/>
        <dbReference type="EC" id="1.5.1.3"/>
    </reaction>
</comment>
<feature type="domain" description="DHFR" evidence="10">
    <location>
        <begin position="9"/>
        <end position="171"/>
    </location>
</feature>
<keyword evidence="6 8" id="KW-0560">Oxidoreductase</keyword>
<evidence type="ECO:0000256" key="1">
    <source>
        <dbReference type="ARBA" id="ARBA00004903"/>
    </source>
</evidence>
<gene>
    <name evidence="11" type="ORF">G3A44_19310</name>
</gene>
<evidence type="ECO:0000256" key="5">
    <source>
        <dbReference type="ARBA" id="ARBA00022857"/>
    </source>
</evidence>
<dbReference type="SUPFAM" id="SSF53597">
    <property type="entry name" value="Dihydrofolate reductase-like"/>
    <property type="match status" value="1"/>
</dbReference>
<evidence type="ECO:0000256" key="4">
    <source>
        <dbReference type="ARBA" id="ARBA00022563"/>
    </source>
</evidence>
<dbReference type="Pfam" id="PF00186">
    <property type="entry name" value="DHFR_1"/>
    <property type="match status" value="1"/>
</dbReference>
<dbReference type="AlphaFoldDB" id="A0A7C9TP62"/>
<evidence type="ECO:0000256" key="9">
    <source>
        <dbReference type="RuleBase" id="RU004474"/>
    </source>
</evidence>
<dbReference type="GO" id="GO:0046452">
    <property type="term" value="P:dihydrofolate metabolic process"/>
    <property type="evidence" value="ECO:0007669"/>
    <property type="project" value="TreeGrafter"/>
</dbReference>
<dbReference type="PANTHER" id="PTHR48069:SF3">
    <property type="entry name" value="DIHYDROFOLATE REDUCTASE"/>
    <property type="match status" value="1"/>
</dbReference>
<comment type="function">
    <text evidence="7 8">Key enzyme in folate metabolism. Catalyzes an essential reaction for de novo glycine and purine synthesis, and for DNA precursor synthesis.</text>
</comment>
<dbReference type="GO" id="GO:0005829">
    <property type="term" value="C:cytosol"/>
    <property type="evidence" value="ECO:0007669"/>
    <property type="project" value="TreeGrafter"/>
</dbReference>
<dbReference type="InterPro" id="IPR024072">
    <property type="entry name" value="DHFR-like_dom_sf"/>
</dbReference>